<proteinExistence type="predicted"/>
<comment type="caution">
    <text evidence="2">The sequence shown here is derived from an EMBL/GenBank/DDBJ whole genome shotgun (WGS) entry which is preliminary data.</text>
</comment>
<feature type="transmembrane region" description="Helical" evidence="1">
    <location>
        <begin position="318"/>
        <end position="340"/>
    </location>
</feature>
<dbReference type="PATRIC" id="fig|1121477.3.peg.3945"/>
<name>A0A0F5LQ26_9HYPH</name>
<organism evidence="2 3">
    <name type="scientific">Devosia limi DSM 17137</name>
    <dbReference type="NCBI Taxonomy" id="1121477"/>
    <lineage>
        <taxon>Bacteria</taxon>
        <taxon>Pseudomonadati</taxon>
        <taxon>Pseudomonadota</taxon>
        <taxon>Alphaproteobacteria</taxon>
        <taxon>Hyphomicrobiales</taxon>
        <taxon>Devosiaceae</taxon>
        <taxon>Devosia</taxon>
    </lineage>
</organism>
<dbReference type="STRING" id="1121477.SAMN02745223_00959"/>
<feature type="transmembrane region" description="Helical" evidence="1">
    <location>
        <begin position="40"/>
        <end position="59"/>
    </location>
</feature>
<dbReference type="GO" id="GO:0005886">
    <property type="term" value="C:plasma membrane"/>
    <property type="evidence" value="ECO:0007669"/>
    <property type="project" value="TreeGrafter"/>
</dbReference>
<feature type="transmembrane region" description="Helical" evidence="1">
    <location>
        <begin position="172"/>
        <end position="191"/>
    </location>
</feature>
<evidence type="ECO:0000256" key="1">
    <source>
        <dbReference type="SAM" id="Phobius"/>
    </source>
</evidence>
<evidence type="ECO:0000313" key="2">
    <source>
        <dbReference type="EMBL" id="KKB83767.1"/>
    </source>
</evidence>
<sequence length="393" mass="39589">MMRRDMVQPIMAGALAAVVGYASTFTLVLAALTAAGASPQQAGSGLFSVCIAIGILNVVVSFRSKVPVSFAWSTPGVAFLLTVGEPIGGYPAVAGAFLVAAALIFLAGLIKPFARLIAAIPAPIANAMLAGMLLTLCLAPITAVAEMPLLALPILLAWGIGLRFARRYAVPIAVVATGIVLTLTTDLPPGALDGTWPTLVPVMPVFTMDAIVRIGLPLFIVTMASQNLPGLAVMQANGFTLKPAPLFLMTGVSSAISAFFGGHTSNLAAITAAICAGPEAHPDPAKRWPAPVSAGVVYLLLAPGASLAAAFIAASPPLLIQAVAGLALLSSLAAALTGALAQEETRLPAILTFVTTASGITILGVGAPFWGLVAGIGLLIVLRLGNAVPASAK</sequence>
<reference evidence="2 3" key="1">
    <citation type="submission" date="2015-03" db="EMBL/GenBank/DDBJ databases">
        <authorList>
            <person name="Hassan Y.I."/>
            <person name="Lepp D."/>
            <person name="Zhou T."/>
        </authorList>
    </citation>
    <scope>NUCLEOTIDE SEQUENCE [LARGE SCALE GENOMIC DNA]</scope>
    <source>
        <strain evidence="2 3">DSM 17137</strain>
    </source>
</reference>
<keyword evidence="1" id="KW-0812">Transmembrane</keyword>
<feature type="transmembrane region" description="Helical" evidence="1">
    <location>
        <begin position="116"/>
        <end position="141"/>
    </location>
</feature>
<accession>A0A0F5LQ26</accession>
<keyword evidence="3" id="KW-1185">Reference proteome</keyword>
<dbReference type="PANTHER" id="PTHR30199">
    <property type="entry name" value="MFS FAMILY TRANSPORTER, PREDICTED SUBSTRATE BENZOATE"/>
    <property type="match status" value="1"/>
</dbReference>
<keyword evidence="1" id="KW-1133">Transmembrane helix</keyword>
<feature type="transmembrane region" description="Helical" evidence="1">
    <location>
        <begin position="90"/>
        <end position="109"/>
    </location>
</feature>
<dbReference type="AlphaFoldDB" id="A0A0F5LQ26"/>
<dbReference type="GO" id="GO:0042925">
    <property type="term" value="F:benzoate transmembrane transporter activity"/>
    <property type="evidence" value="ECO:0007669"/>
    <property type="project" value="InterPro"/>
</dbReference>
<dbReference type="PANTHER" id="PTHR30199:SF0">
    <property type="entry name" value="INNER MEMBRANE PROTEIN YDCO"/>
    <property type="match status" value="1"/>
</dbReference>
<evidence type="ECO:0000313" key="3">
    <source>
        <dbReference type="Proteomes" id="UP000033608"/>
    </source>
</evidence>
<feature type="transmembrane region" description="Helical" evidence="1">
    <location>
        <begin position="360"/>
        <end position="384"/>
    </location>
</feature>
<feature type="transmembrane region" description="Helical" evidence="1">
    <location>
        <begin position="147"/>
        <end position="165"/>
    </location>
</feature>
<dbReference type="EMBL" id="LAJF01000089">
    <property type="protein sequence ID" value="KKB83767.1"/>
    <property type="molecule type" value="Genomic_DNA"/>
</dbReference>
<protein>
    <submittedName>
        <fullName evidence="2">Benzoate transporter</fullName>
    </submittedName>
</protein>
<gene>
    <name evidence="2" type="ORF">VW29_13905</name>
</gene>
<keyword evidence="1" id="KW-0472">Membrane</keyword>
<dbReference type="InterPro" id="IPR004711">
    <property type="entry name" value="Benzoate_Transporter"/>
</dbReference>
<dbReference type="Pfam" id="PF03594">
    <property type="entry name" value="BenE"/>
    <property type="match status" value="1"/>
</dbReference>
<dbReference type="NCBIfam" id="TIGR00843">
    <property type="entry name" value="benE"/>
    <property type="match status" value="1"/>
</dbReference>
<dbReference type="Proteomes" id="UP000033608">
    <property type="component" value="Unassembled WGS sequence"/>
</dbReference>
<feature type="transmembrane region" description="Helical" evidence="1">
    <location>
        <begin position="290"/>
        <end position="311"/>
    </location>
</feature>
<feature type="transmembrane region" description="Helical" evidence="1">
    <location>
        <begin position="211"/>
        <end position="234"/>
    </location>
</feature>
<feature type="transmembrane region" description="Helical" evidence="1">
    <location>
        <begin position="246"/>
        <end position="270"/>
    </location>
</feature>